<organism evidence="2 3">
    <name type="scientific">Anncaliia algerae PRA339</name>
    <dbReference type="NCBI Taxonomy" id="1288291"/>
    <lineage>
        <taxon>Eukaryota</taxon>
        <taxon>Fungi</taxon>
        <taxon>Fungi incertae sedis</taxon>
        <taxon>Microsporidia</taxon>
        <taxon>Tubulinosematoidea</taxon>
        <taxon>Tubulinosematidae</taxon>
        <taxon>Anncaliia</taxon>
    </lineage>
</organism>
<evidence type="ECO:0000313" key="2">
    <source>
        <dbReference type="EMBL" id="KCZ81168.1"/>
    </source>
</evidence>
<dbReference type="VEuPathDB" id="MicrosporidiaDB:H312_01378"/>
<dbReference type="HOGENOM" id="CLU_2026142_0_0_1"/>
<evidence type="ECO:0000256" key="1">
    <source>
        <dbReference type="SAM" id="Phobius"/>
    </source>
</evidence>
<keyword evidence="1" id="KW-0812">Transmembrane</keyword>
<keyword evidence="1" id="KW-0472">Membrane</keyword>
<keyword evidence="1" id="KW-1133">Transmembrane helix</keyword>
<dbReference type="AlphaFoldDB" id="A0A059F1L4"/>
<accession>A0A059F1L4</accession>
<feature type="transmembrane region" description="Helical" evidence="1">
    <location>
        <begin position="34"/>
        <end position="59"/>
    </location>
</feature>
<gene>
    <name evidence="2" type="ORF">H312_01378</name>
</gene>
<sequence>MWGTLRYFCLNFKYIYHLEDWVCHSRFFNISYFFFSHLPLFLILLTLKFVIFVISLILFPDLHHVITSTFFSYREMNSGLYRLGQVLYMFFSQSLPIIPPKLNKKHFVPFFCTLKDKKRKKY</sequence>
<keyword evidence="3" id="KW-1185">Reference proteome</keyword>
<dbReference type="EMBL" id="KK365148">
    <property type="protein sequence ID" value="KCZ81168.1"/>
    <property type="molecule type" value="Genomic_DNA"/>
</dbReference>
<name>A0A059F1L4_9MICR</name>
<reference evidence="2 3" key="2">
    <citation type="submission" date="2014-03" db="EMBL/GenBank/DDBJ databases">
        <title>The Genome Sequence of Anncaliia algerae insect isolate PRA339.</title>
        <authorList>
            <consortium name="The Broad Institute Genome Sequencing Platform"/>
            <consortium name="The Broad Institute Genome Sequencing Center for Infectious Disease"/>
            <person name="Cuomo C."/>
            <person name="Becnel J."/>
            <person name="Sanscrainte N."/>
            <person name="Walker B."/>
            <person name="Young S.K."/>
            <person name="Zeng Q."/>
            <person name="Gargeya S."/>
            <person name="Fitzgerald M."/>
            <person name="Haas B."/>
            <person name="Abouelleil A."/>
            <person name="Alvarado L."/>
            <person name="Arachchi H.M."/>
            <person name="Berlin A.M."/>
            <person name="Chapman S.B."/>
            <person name="Dewar J."/>
            <person name="Goldberg J."/>
            <person name="Griggs A."/>
            <person name="Gujja S."/>
            <person name="Hansen M."/>
            <person name="Howarth C."/>
            <person name="Imamovic A."/>
            <person name="Larimer J."/>
            <person name="McCowan C."/>
            <person name="Murphy C."/>
            <person name="Neiman D."/>
            <person name="Pearson M."/>
            <person name="Priest M."/>
            <person name="Roberts A."/>
            <person name="Saif S."/>
            <person name="Shea T."/>
            <person name="Sisk P."/>
            <person name="Sykes S."/>
            <person name="Wortman J."/>
            <person name="Nusbaum C."/>
            <person name="Birren B."/>
        </authorList>
    </citation>
    <scope>NUCLEOTIDE SEQUENCE [LARGE SCALE GENOMIC DNA]</scope>
    <source>
        <strain evidence="2 3">PRA339</strain>
    </source>
</reference>
<protein>
    <submittedName>
        <fullName evidence="2">Uncharacterized protein</fullName>
    </submittedName>
</protein>
<evidence type="ECO:0000313" key="3">
    <source>
        <dbReference type="Proteomes" id="UP000030655"/>
    </source>
</evidence>
<dbReference type="Proteomes" id="UP000030655">
    <property type="component" value="Unassembled WGS sequence"/>
</dbReference>
<reference evidence="3" key="1">
    <citation type="submission" date="2013-02" db="EMBL/GenBank/DDBJ databases">
        <authorList>
            <consortium name="The Broad Institute Genome Sequencing Platform"/>
            <person name="Cuomo C."/>
            <person name="Becnel J."/>
            <person name="Sanscrainte N."/>
            <person name="Walker B."/>
            <person name="Young S.K."/>
            <person name="Zeng Q."/>
            <person name="Gargeya S."/>
            <person name="Fitzgerald M."/>
            <person name="Haas B."/>
            <person name="Abouelleil A."/>
            <person name="Alvarado L."/>
            <person name="Arachchi H.M."/>
            <person name="Berlin A.M."/>
            <person name="Chapman S.B."/>
            <person name="Dewar J."/>
            <person name="Goldberg J."/>
            <person name="Griggs A."/>
            <person name="Gujja S."/>
            <person name="Hansen M."/>
            <person name="Howarth C."/>
            <person name="Imamovic A."/>
            <person name="Larimer J."/>
            <person name="McCowan C."/>
            <person name="Murphy C."/>
            <person name="Neiman D."/>
            <person name="Pearson M."/>
            <person name="Priest M."/>
            <person name="Roberts A."/>
            <person name="Saif S."/>
            <person name="Shea T."/>
            <person name="Sisk P."/>
            <person name="Sykes S."/>
            <person name="Wortman J."/>
            <person name="Nusbaum C."/>
            <person name="Birren B."/>
        </authorList>
    </citation>
    <scope>NUCLEOTIDE SEQUENCE [LARGE SCALE GENOMIC DNA]</scope>
    <source>
        <strain evidence="3">PRA339</strain>
    </source>
</reference>
<proteinExistence type="predicted"/>